<evidence type="ECO:0000256" key="1">
    <source>
        <dbReference type="SAM" id="SignalP"/>
    </source>
</evidence>
<gene>
    <name evidence="4" type="ORF">DWU89_01965</name>
    <name evidence="3" type="ORF">H8784_01940</name>
</gene>
<evidence type="ECO:0000313" key="3">
    <source>
        <dbReference type="EMBL" id="MBC8600478.1"/>
    </source>
</evidence>
<feature type="domain" description="DUF6383" evidence="2">
    <location>
        <begin position="968"/>
        <end position="1041"/>
    </location>
</feature>
<reference evidence="3 6" key="2">
    <citation type="submission" date="2020-08" db="EMBL/GenBank/DDBJ databases">
        <title>Genome public.</title>
        <authorList>
            <person name="Liu C."/>
            <person name="Sun Q."/>
        </authorList>
    </citation>
    <scope>NUCLEOTIDE SEQUENCE [LARGE SCALE GENOMIC DNA]</scope>
    <source>
        <strain evidence="3 6">426_9</strain>
    </source>
</reference>
<feature type="signal peptide" evidence="1">
    <location>
        <begin position="1"/>
        <end position="25"/>
    </location>
</feature>
<comment type="caution">
    <text evidence="4">The sequence shown here is derived from an EMBL/GenBank/DDBJ whole genome shotgun (WGS) entry which is preliminary data.</text>
</comment>
<name>A0A3D8HIN3_9BACT</name>
<evidence type="ECO:0000313" key="6">
    <source>
        <dbReference type="Proteomes" id="UP000629596"/>
    </source>
</evidence>
<dbReference type="EMBL" id="QREV01000003">
    <property type="protein sequence ID" value="RDU50781.1"/>
    <property type="molecule type" value="Genomic_DNA"/>
</dbReference>
<keyword evidence="1" id="KW-0732">Signal</keyword>
<dbReference type="EMBL" id="JACRTI010000003">
    <property type="protein sequence ID" value="MBC8600478.1"/>
    <property type="molecule type" value="Genomic_DNA"/>
</dbReference>
<feature type="chain" id="PRO_5017780455" description="DUF6383 domain-containing protein" evidence="1">
    <location>
        <begin position="26"/>
        <end position="1042"/>
    </location>
</feature>
<dbReference type="InterPro" id="IPR045963">
    <property type="entry name" value="DUF6383"/>
</dbReference>
<proteinExistence type="predicted"/>
<dbReference type="Proteomes" id="UP000629596">
    <property type="component" value="Unassembled WGS sequence"/>
</dbReference>
<evidence type="ECO:0000313" key="4">
    <source>
        <dbReference type="EMBL" id="RDU50781.1"/>
    </source>
</evidence>
<reference evidence="4 5" key="1">
    <citation type="submission" date="2018-07" db="EMBL/GenBank/DDBJ databases">
        <title>Parabacteroides acidifaciens nov. sp., isolated from human feces.</title>
        <authorList>
            <person name="Wang Y.J."/>
        </authorList>
    </citation>
    <scope>NUCLEOTIDE SEQUENCE [LARGE SCALE GENOMIC DNA]</scope>
    <source>
        <strain evidence="4 5">426-9</strain>
    </source>
</reference>
<dbReference type="Pfam" id="PF19910">
    <property type="entry name" value="DUF6383"/>
    <property type="match status" value="1"/>
</dbReference>
<evidence type="ECO:0000259" key="2">
    <source>
        <dbReference type="Pfam" id="PF19910"/>
    </source>
</evidence>
<dbReference type="RefSeq" id="WP_115498002.1">
    <property type="nucleotide sequence ID" value="NZ_JACRTI010000003.1"/>
</dbReference>
<accession>A0A3D8HIN3</accession>
<evidence type="ECO:0000313" key="5">
    <source>
        <dbReference type="Proteomes" id="UP000256321"/>
    </source>
</evidence>
<protein>
    <recommendedName>
        <fullName evidence="2">DUF6383 domain-containing protein</fullName>
    </recommendedName>
</protein>
<dbReference type="AlphaFoldDB" id="A0A3D8HIN3"/>
<organism evidence="4 5">
    <name type="scientific">Parabacteroides acidifaciens</name>
    <dbReference type="NCBI Taxonomy" id="2290935"/>
    <lineage>
        <taxon>Bacteria</taxon>
        <taxon>Pseudomonadati</taxon>
        <taxon>Bacteroidota</taxon>
        <taxon>Bacteroidia</taxon>
        <taxon>Bacteroidales</taxon>
        <taxon>Tannerellaceae</taxon>
        <taxon>Parabacteroides</taxon>
    </lineage>
</organism>
<sequence>MNRKISTLLTAGLLATSALCSSAWAQGADPKPITINGIELKAVDDPAKDKAWATGPYFVIADVDNDGEASENDILLKVVATDEGETLTYSGVKLVAGDQTLDLDETAWNFNEDAQVNALGEPEYLYSLQSIGTGKFLTAAKNGAIKTLAAESTHDATKSQYALFTTKDNDKSTQFAQNGNLFLYVGEAVTNALNITDGTISSVVGSEATSKLILCKLKTKTLDNLEVAALNDVMGGEGFNLDFTSGNKYPWKNDSLTGLNLKAFYVDAPGIDLGNSMAIPAGVYLATAYPEELNGTNVKIANAELFNQCTFLAIDPKGNYDINKADRAAGIGYELKTVQGSEMNFFAGLPASDNYSAGDEVFVGNACFSIEVPDPMTAPETYNIKVANMHVFVSANKNPTEKHEAKNGYIGLVTDQLVNYLVTNTSGLNFATTNSTLMDGDDLATLLQKADAPSIYTIQFVSGEKKENESEYLQYLTAIKGASAFDLASTVEYNEADPMYQFVVTAIDKTNKTITFTNRQTKTDLTVSLYENAEGVYTVYPAATTNVYVEYVDTDDKNEEVKFEAVDLANTKIVLTPYTVEDKFATFVNRTDAMGLVQFELAKNSVSGTAFYLGGTKDDDGKLQEDEILAYVDADDMTQFELVKSEKPVNVLNKYIYLKDTRILTSTAKDTVAYYTYAVKAFDAEIDNYYLTYTTNGSITYKLAEKNSLAAADKFIIKENMDGSISLIKDASNALSTYGVNYAESADPKENEEAAWAAKANYDLAAKISTSLKTFMVEETPAVSLEAVPQHISIEVARGGFMTMDENKDARLAITSEAGEDLTFWVDTVHSDRNIPSFYIIKGGNFLYNSTDSATYYAARKNYRFNMENQADGAAKLIFKAGELVSSDTLSTTVDGKQVLVAEKDNAPKKIKGNLAKFQYQIILDETGGDEYVIRQGGQYVSQYNNYFYMNADKKKAVRFLIESQSAPTANEGVEVSEVKVIAGNGNVQIAGAAGKKVVISNILGQVVANTVISSDNATIAAPAGVVVVAVEGEAAVKAIVK</sequence>
<keyword evidence="6" id="KW-1185">Reference proteome</keyword>
<dbReference type="Proteomes" id="UP000256321">
    <property type="component" value="Unassembled WGS sequence"/>
</dbReference>